<dbReference type="InterPro" id="IPR036388">
    <property type="entry name" value="WH-like_DNA-bd_sf"/>
</dbReference>
<dbReference type="SUPFAM" id="SSF55811">
    <property type="entry name" value="Nudix"/>
    <property type="match status" value="1"/>
</dbReference>
<dbReference type="Gene3D" id="3.90.79.10">
    <property type="entry name" value="Nucleoside Triphosphate Pyrophosphohydrolase"/>
    <property type="match status" value="1"/>
</dbReference>
<dbReference type="CDD" id="cd18873">
    <property type="entry name" value="NUDIX_NadM_like"/>
    <property type="match status" value="1"/>
</dbReference>
<reference evidence="2 3" key="1">
    <citation type="submission" date="2018-10" db="EMBL/GenBank/DDBJ databases">
        <title>Genome sequencing of Mucilaginibacter sp. HYN0043.</title>
        <authorList>
            <person name="Kim M."/>
            <person name="Yi H."/>
        </authorList>
    </citation>
    <scope>NUCLEOTIDE SEQUENCE [LARGE SCALE GENOMIC DNA]</scope>
    <source>
        <strain evidence="2 3">HYN0043</strain>
    </source>
</reference>
<dbReference type="AlphaFoldDB" id="A0A494W7V8"/>
<dbReference type="InterPro" id="IPR036390">
    <property type="entry name" value="WH_DNA-bd_sf"/>
</dbReference>
<evidence type="ECO:0000313" key="3">
    <source>
        <dbReference type="Proteomes" id="UP000270046"/>
    </source>
</evidence>
<dbReference type="Gene3D" id="1.10.10.10">
    <property type="entry name" value="Winged helix-like DNA-binding domain superfamily/Winged helix DNA-binding domain"/>
    <property type="match status" value="1"/>
</dbReference>
<name>A0A494W7V8_9SPHI</name>
<dbReference type="KEGG" id="muh:HYN43_010360"/>
<organism evidence="2 3">
    <name type="scientific">Mucilaginibacter celer</name>
    <dbReference type="NCBI Taxonomy" id="2305508"/>
    <lineage>
        <taxon>Bacteria</taxon>
        <taxon>Pseudomonadati</taxon>
        <taxon>Bacteroidota</taxon>
        <taxon>Sphingobacteriia</taxon>
        <taxon>Sphingobacteriales</taxon>
        <taxon>Sphingobacteriaceae</taxon>
        <taxon>Mucilaginibacter</taxon>
    </lineage>
</organism>
<dbReference type="InterPro" id="IPR054105">
    <property type="entry name" value="WHD_NrtR"/>
</dbReference>
<dbReference type="InterPro" id="IPR000086">
    <property type="entry name" value="NUDIX_hydrolase_dom"/>
</dbReference>
<proteinExistence type="predicted"/>
<dbReference type="Pfam" id="PF00293">
    <property type="entry name" value="NUDIX"/>
    <property type="match status" value="1"/>
</dbReference>
<feature type="domain" description="Nudix hydrolase" evidence="1">
    <location>
        <begin position="19"/>
        <end position="171"/>
    </location>
</feature>
<dbReference type="OrthoDB" id="9786141at2"/>
<dbReference type="InterPro" id="IPR015797">
    <property type="entry name" value="NUDIX_hydrolase-like_dom_sf"/>
</dbReference>
<evidence type="ECO:0000313" key="2">
    <source>
        <dbReference type="EMBL" id="AYL99402.1"/>
    </source>
</evidence>
<dbReference type="EMBL" id="CP032869">
    <property type="protein sequence ID" value="AYL99402.1"/>
    <property type="molecule type" value="Genomic_DNA"/>
</dbReference>
<dbReference type="SUPFAM" id="SSF46785">
    <property type="entry name" value="Winged helix' DNA-binding domain"/>
    <property type="match status" value="1"/>
</dbReference>
<dbReference type="Pfam" id="PF21906">
    <property type="entry name" value="WHD_NrtR"/>
    <property type="match status" value="1"/>
</dbReference>
<gene>
    <name evidence="2" type="ORF">HYN43_010360</name>
</gene>
<dbReference type="RefSeq" id="WP_119411685.1">
    <property type="nucleotide sequence ID" value="NZ_CP032869.1"/>
</dbReference>
<sequence>MQTEAELKDFILNGHLYYIPHVSIDCAIFGYHEQQLKLLLIKHKAIDGWCLPGGYIKRTEKLVEAAERNVKVRTGVDNLFLQQFKTFGDPDRIQFNKFDQQQWLELTGIESWEDTWLFDQTISVGFYAITDFSQTELQTDITTEKCAWFDIDALPGLEYDHDEMVREALHTMRVQLYHYPIGINMLPEKFTLSEIHALYETLLGKKLDISNFPKKLMALGLLEKLNEKRSIGAHRSPHLYSFNKEKYGEALKNGVVLN</sequence>
<dbReference type="PANTHER" id="PTHR43736">
    <property type="entry name" value="ADP-RIBOSE PYROPHOSPHATASE"/>
    <property type="match status" value="1"/>
</dbReference>
<protein>
    <submittedName>
        <fullName evidence="2">NUDIX domain-containing protein</fullName>
    </submittedName>
</protein>
<dbReference type="Proteomes" id="UP000270046">
    <property type="component" value="Chromosome"/>
</dbReference>
<evidence type="ECO:0000259" key="1">
    <source>
        <dbReference type="PROSITE" id="PS51462"/>
    </source>
</evidence>
<dbReference type="PROSITE" id="PS51462">
    <property type="entry name" value="NUDIX"/>
    <property type="match status" value="1"/>
</dbReference>
<dbReference type="PANTHER" id="PTHR43736:SF4">
    <property type="entry name" value="SLR1690 PROTEIN"/>
    <property type="match status" value="1"/>
</dbReference>
<accession>A0A494W7V8</accession>
<keyword evidence="3" id="KW-1185">Reference proteome</keyword>